<dbReference type="VEuPathDB" id="FungiDB:VP01_4199g1"/>
<protein>
    <recommendedName>
        <fullName evidence="4">Tc1-like transposase DDE domain-containing protein</fullName>
    </recommendedName>
</protein>
<feature type="transmembrane region" description="Helical" evidence="1">
    <location>
        <begin position="173"/>
        <end position="193"/>
    </location>
</feature>
<evidence type="ECO:0000313" key="2">
    <source>
        <dbReference type="EMBL" id="KNZ50877.1"/>
    </source>
</evidence>
<accession>A0A0L6URN0</accession>
<name>A0A0L6URN0_9BASI</name>
<keyword evidence="3" id="KW-1185">Reference proteome</keyword>
<dbReference type="AlphaFoldDB" id="A0A0L6URN0"/>
<sequence length="238" mass="27223">MSQQFSWRKFASACTIMLASIASSLKWLIFPLSFLFSLVHPNLPSTIWNLHLLSDMMAFNPHTSLQSACRNCCTLFLGQSMECLWQNISQKQMLLSTASPDMLFWALFEVIISVLPPMNCYHTPNSVLVLDNARIHQGGKIENLCQDSGINNICQTQSITPTLFGRSRSLSMIFYLPPCYTSCTTILVMIALLFSQSQSLHVNRIFFYIFLFPLCYFIFIFKRGNEILFTNPCSHNNR</sequence>
<evidence type="ECO:0008006" key="4">
    <source>
        <dbReference type="Google" id="ProtNLM"/>
    </source>
</evidence>
<evidence type="ECO:0000313" key="3">
    <source>
        <dbReference type="Proteomes" id="UP000037035"/>
    </source>
</evidence>
<keyword evidence="1" id="KW-0472">Membrane</keyword>
<evidence type="ECO:0000256" key="1">
    <source>
        <dbReference type="SAM" id="Phobius"/>
    </source>
</evidence>
<keyword evidence="1" id="KW-1133">Transmembrane helix</keyword>
<reference evidence="2 3" key="1">
    <citation type="submission" date="2015-08" db="EMBL/GenBank/DDBJ databases">
        <title>Next Generation Sequencing and Analysis of the Genome of Puccinia sorghi L Schw, the Causal Agent of Maize Common Rust.</title>
        <authorList>
            <person name="Rochi L."/>
            <person name="Burguener G."/>
            <person name="Darino M."/>
            <person name="Turjanski A."/>
            <person name="Kreff E."/>
            <person name="Dieguez M.J."/>
            <person name="Sacco F."/>
        </authorList>
    </citation>
    <scope>NUCLEOTIDE SEQUENCE [LARGE SCALE GENOMIC DNA]</scope>
    <source>
        <strain evidence="2 3">RO10H11247</strain>
    </source>
</reference>
<organism evidence="2 3">
    <name type="scientific">Puccinia sorghi</name>
    <dbReference type="NCBI Taxonomy" id="27349"/>
    <lineage>
        <taxon>Eukaryota</taxon>
        <taxon>Fungi</taxon>
        <taxon>Dikarya</taxon>
        <taxon>Basidiomycota</taxon>
        <taxon>Pucciniomycotina</taxon>
        <taxon>Pucciniomycetes</taxon>
        <taxon>Pucciniales</taxon>
        <taxon>Pucciniaceae</taxon>
        <taxon>Puccinia</taxon>
    </lineage>
</organism>
<proteinExistence type="predicted"/>
<feature type="transmembrane region" description="Helical" evidence="1">
    <location>
        <begin position="12"/>
        <end position="36"/>
    </location>
</feature>
<dbReference type="Proteomes" id="UP000037035">
    <property type="component" value="Unassembled WGS sequence"/>
</dbReference>
<dbReference type="EMBL" id="LAVV01009278">
    <property type="protein sequence ID" value="KNZ50877.1"/>
    <property type="molecule type" value="Genomic_DNA"/>
</dbReference>
<feature type="transmembrane region" description="Helical" evidence="1">
    <location>
        <begin position="205"/>
        <end position="221"/>
    </location>
</feature>
<gene>
    <name evidence="2" type="ORF">VP01_4199g1</name>
</gene>
<keyword evidence="1" id="KW-0812">Transmembrane</keyword>
<dbReference type="OrthoDB" id="2142724at2759"/>
<comment type="caution">
    <text evidence="2">The sequence shown here is derived from an EMBL/GenBank/DDBJ whole genome shotgun (WGS) entry which is preliminary data.</text>
</comment>